<dbReference type="InterPro" id="IPR000524">
    <property type="entry name" value="Tscrpt_reg_HTH_GntR"/>
</dbReference>
<protein>
    <submittedName>
        <fullName evidence="5">GntR family transcriptional regulator</fullName>
    </submittedName>
</protein>
<keyword evidence="1" id="KW-0805">Transcription regulation</keyword>
<dbReference type="EMBL" id="JALPTH010000039">
    <property type="protein sequence ID" value="MCK8681324.1"/>
    <property type="molecule type" value="Genomic_DNA"/>
</dbReference>
<dbReference type="PROSITE" id="PS50949">
    <property type="entry name" value="HTH_GNTR"/>
    <property type="match status" value="1"/>
</dbReference>
<evidence type="ECO:0000256" key="2">
    <source>
        <dbReference type="ARBA" id="ARBA00023125"/>
    </source>
</evidence>
<dbReference type="RefSeq" id="WP_248637150.1">
    <property type="nucleotide sequence ID" value="NZ_JALPTH010000039.1"/>
</dbReference>
<feature type="domain" description="HTH gntR-type" evidence="4">
    <location>
        <begin position="11"/>
        <end position="79"/>
    </location>
</feature>
<dbReference type="Pfam" id="PF00392">
    <property type="entry name" value="GntR"/>
    <property type="match status" value="1"/>
</dbReference>
<sequence>MLVEIDSSSTQPLSEQVAAAVRRAMLAGSLRVGDRLPAARDLAGALGISMHTVLRGYQMLRAEKLIELRRGRGAVVVASAPQDRAAVVEHARQLVTAARRIGMPDAETLALVSTCMDREQ</sequence>
<evidence type="ECO:0000256" key="3">
    <source>
        <dbReference type="ARBA" id="ARBA00023163"/>
    </source>
</evidence>
<organism evidence="5 6">
    <name type="scientific">Streptomyces lichenis</name>
    <dbReference type="NCBI Taxonomy" id="2306967"/>
    <lineage>
        <taxon>Bacteria</taxon>
        <taxon>Bacillati</taxon>
        <taxon>Actinomycetota</taxon>
        <taxon>Actinomycetes</taxon>
        <taxon>Kitasatosporales</taxon>
        <taxon>Streptomycetaceae</taxon>
        <taxon>Streptomyces</taxon>
    </lineage>
</organism>
<dbReference type="Gene3D" id="1.10.10.10">
    <property type="entry name" value="Winged helix-like DNA-binding domain superfamily/Winged helix DNA-binding domain"/>
    <property type="match status" value="1"/>
</dbReference>
<keyword evidence="3" id="KW-0804">Transcription</keyword>
<reference evidence="5 6" key="1">
    <citation type="submission" date="2022-04" db="EMBL/GenBank/DDBJ databases">
        <title>Streptomyces sp. nov. LCR6-01 isolated from Lichen of Dirinaria sp.</title>
        <authorList>
            <person name="Kanchanasin P."/>
            <person name="Tanasupawat S."/>
            <person name="Phongsopitanun W."/>
        </authorList>
    </citation>
    <scope>NUCLEOTIDE SEQUENCE [LARGE SCALE GENOMIC DNA]</scope>
    <source>
        <strain evidence="5 6">LCR6-01</strain>
    </source>
</reference>
<proteinExistence type="predicted"/>
<dbReference type="SMART" id="SM00345">
    <property type="entry name" value="HTH_GNTR"/>
    <property type="match status" value="1"/>
</dbReference>
<dbReference type="SUPFAM" id="SSF46785">
    <property type="entry name" value="Winged helix' DNA-binding domain"/>
    <property type="match status" value="1"/>
</dbReference>
<dbReference type="InterPro" id="IPR036390">
    <property type="entry name" value="WH_DNA-bd_sf"/>
</dbReference>
<dbReference type="PANTHER" id="PTHR38445:SF7">
    <property type="entry name" value="GNTR-FAMILY TRANSCRIPTIONAL REGULATOR"/>
    <property type="match status" value="1"/>
</dbReference>
<accession>A0ABT0IJ17</accession>
<evidence type="ECO:0000313" key="5">
    <source>
        <dbReference type="EMBL" id="MCK8681324.1"/>
    </source>
</evidence>
<dbReference type="PANTHER" id="PTHR38445">
    <property type="entry name" value="HTH-TYPE TRANSCRIPTIONAL REPRESSOR YTRA"/>
    <property type="match status" value="1"/>
</dbReference>
<comment type="caution">
    <text evidence="5">The sequence shown here is derived from an EMBL/GenBank/DDBJ whole genome shotgun (WGS) entry which is preliminary data.</text>
</comment>
<evidence type="ECO:0000259" key="4">
    <source>
        <dbReference type="PROSITE" id="PS50949"/>
    </source>
</evidence>
<keyword evidence="6" id="KW-1185">Reference proteome</keyword>
<name>A0ABT0IJ17_9ACTN</name>
<gene>
    <name evidence="5" type="ORF">M1O15_28805</name>
</gene>
<dbReference type="InterPro" id="IPR036388">
    <property type="entry name" value="WH-like_DNA-bd_sf"/>
</dbReference>
<dbReference type="CDD" id="cd07377">
    <property type="entry name" value="WHTH_GntR"/>
    <property type="match status" value="1"/>
</dbReference>
<keyword evidence="2" id="KW-0238">DNA-binding</keyword>
<evidence type="ECO:0000313" key="6">
    <source>
        <dbReference type="Proteomes" id="UP001522868"/>
    </source>
</evidence>
<evidence type="ECO:0000256" key="1">
    <source>
        <dbReference type="ARBA" id="ARBA00023015"/>
    </source>
</evidence>
<dbReference type="Proteomes" id="UP001522868">
    <property type="component" value="Unassembled WGS sequence"/>
</dbReference>